<dbReference type="OrthoDB" id="6602143at2759"/>
<keyword evidence="1" id="KW-0479">Metal-binding</keyword>
<keyword evidence="2" id="KW-0862">Zinc</keyword>
<organism evidence="4 5">
    <name type="scientific">Acanthoscelides obtectus</name>
    <name type="common">Bean weevil</name>
    <name type="synonym">Bruchus obtectus</name>
    <dbReference type="NCBI Taxonomy" id="200917"/>
    <lineage>
        <taxon>Eukaryota</taxon>
        <taxon>Metazoa</taxon>
        <taxon>Ecdysozoa</taxon>
        <taxon>Arthropoda</taxon>
        <taxon>Hexapoda</taxon>
        <taxon>Insecta</taxon>
        <taxon>Pterygota</taxon>
        <taxon>Neoptera</taxon>
        <taxon>Endopterygota</taxon>
        <taxon>Coleoptera</taxon>
        <taxon>Polyphaga</taxon>
        <taxon>Cucujiformia</taxon>
        <taxon>Chrysomeloidea</taxon>
        <taxon>Chrysomelidae</taxon>
        <taxon>Bruchinae</taxon>
        <taxon>Bruchini</taxon>
        <taxon>Acanthoscelides</taxon>
    </lineage>
</organism>
<dbReference type="GO" id="GO:0003677">
    <property type="term" value="F:DNA binding"/>
    <property type="evidence" value="ECO:0007669"/>
    <property type="project" value="InterPro"/>
</dbReference>
<sequence length="213" mass="24669">MNPKQVVDKKLKKGETGAAESNSGIIIQKWKDKRDVLTLSTKHTDELLIIRSGNNIELQKPAAVVDYNKHKAYIDLSDQMKSYATSLRRGVKWYRKLAIELLIGSALVNAHVLHQEVANEKMSITKFKQEIVNRLLGFDVDQHTHSIFEDHQHSLEDVGTNNRRRCAFCYEKLQRESGRAHAQRKTPRTKLKCTSCEKYFCIECFFQVHKRTK</sequence>
<keyword evidence="5" id="KW-1185">Reference proteome</keyword>
<feature type="domain" description="PARP-type" evidence="3">
    <location>
        <begin position="157"/>
        <end position="213"/>
    </location>
</feature>
<dbReference type="Proteomes" id="UP001152888">
    <property type="component" value="Unassembled WGS sequence"/>
</dbReference>
<evidence type="ECO:0000259" key="3">
    <source>
        <dbReference type="PROSITE" id="PS50064"/>
    </source>
</evidence>
<evidence type="ECO:0000256" key="1">
    <source>
        <dbReference type="ARBA" id="ARBA00022723"/>
    </source>
</evidence>
<evidence type="ECO:0000313" key="4">
    <source>
        <dbReference type="EMBL" id="CAH1957475.1"/>
    </source>
</evidence>
<dbReference type="PROSITE" id="PS50064">
    <property type="entry name" value="ZF_PARP_2"/>
    <property type="match status" value="1"/>
</dbReference>
<gene>
    <name evidence="4" type="ORF">ACAOBT_LOCUS2113</name>
</gene>
<accession>A0A9P0JPF1</accession>
<dbReference type="InterPro" id="IPR029526">
    <property type="entry name" value="PGBD"/>
</dbReference>
<evidence type="ECO:0000313" key="5">
    <source>
        <dbReference type="Proteomes" id="UP001152888"/>
    </source>
</evidence>
<dbReference type="InterPro" id="IPR001510">
    <property type="entry name" value="Znf_PARP"/>
</dbReference>
<reference evidence="4" key="1">
    <citation type="submission" date="2022-03" db="EMBL/GenBank/DDBJ databases">
        <authorList>
            <person name="Sayadi A."/>
        </authorList>
    </citation>
    <scope>NUCLEOTIDE SEQUENCE</scope>
</reference>
<protein>
    <recommendedName>
        <fullName evidence="3">PARP-type domain-containing protein</fullName>
    </recommendedName>
</protein>
<comment type="caution">
    <text evidence="4">The sequence shown here is derived from an EMBL/GenBank/DDBJ whole genome shotgun (WGS) entry which is preliminary data.</text>
</comment>
<dbReference type="PANTHER" id="PTHR46599">
    <property type="entry name" value="PIGGYBAC TRANSPOSABLE ELEMENT-DERIVED PROTEIN 4"/>
    <property type="match status" value="1"/>
</dbReference>
<dbReference type="PANTHER" id="PTHR46599:SF3">
    <property type="entry name" value="PIGGYBAC TRANSPOSABLE ELEMENT-DERIVED PROTEIN 4"/>
    <property type="match status" value="1"/>
</dbReference>
<dbReference type="GO" id="GO:0008270">
    <property type="term" value="F:zinc ion binding"/>
    <property type="evidence" value="ECO:0007669"/>
    <property type="project" value="InterPro"/>
</dbReference>
<dbReference type="AlphaFoldDB" id="A0A9P0JPF1"/>
<proteinExistence type="predicted"/>
<name>A0A9P0JPF1_ACAOB</name>
<evidence type="ECO:0000256" key="2">
    <source>
        <dbReference type="ARBA" id="ARBA00022833"/>
    </source>
</evidence>
<dbReference type="Pfam" id="PF13843">
    <property type="entry name" value="DDE_Tnp_1_7"/>
    <property type="match status" value="1"/>
</dbReference>
<dbReference type="EMBL" id="CAKOFQ010006670">
    <property type="protein sequence ID" value="CAH1957475.1"/>
    <property type="molecule type" value="Genomic_DNA"/>
</dbReference>